<dbReference type="InterPro" id="IPR012338">
    <property type="entry name" value="Beta-lactam/transpept-like"/>
</dbReference>
<dbReference type="AlphaFoldDB" id="D5Q037"/>
<dbReference type="Pfam" id="PF03717">
    <property type="entry name" value="PBP_dimer"/>
    <property type="match status" value="1"/>
</dbReference>
<evidence type="ECO:0000313" key="8">
    <source>
        <dbReference type="EMBL" id="EFH08716.1"/>
    </source>
</evidence>
<reference evidence="8 9" key="1">
    <citation type="submission" date="2010-05" db="EMBL/GenBank/DDBJ databases">
        <authorList>
            <person name="Qin X."/>
            <person name="Bachman B."/>
            <person name="Battles P."/>
            <person name="Bell A."/>
            <person name="Bess C."/>
            <person name="Bickham C."/>
            <person name="Chaboub L."/>
            <person name="Chen D."/>
            <person name="Coyle M."/>
            <person name="Deiros D.R."/>
            <person name="Dinh H."/>
            <person name="Forbes L."/>
            <person name="Fowler G."/>
            <person name="Francisco L."/>
            <person name="Fu Q."/>
            <person name="Gubbala S."/>
            <person name="Hale W."/>
            <person name="Han Y."/>
            <person name="Hemphill L."/>
            <person name="Highlander S.K."/>
            <person name="Hirani K."/>
            <person name="Hogues M."/>
            <person name="Jackson L."/>
            <person name="Jakkamsetti A."/>
            <person name="Javaid M."/>
            <person name="Jiang H."/>
            <person name="Korchina V."/>
            <person name="Kovar C."/>
            <person name="Lara F."/>
            <person name="Lee S."/>
            <person name="Mata R."/>
            <person name="Mathew T."/>
            <person name="Moen C."/>
            <person name="Morales K."/>
            <person name="Munidasa M."/>
            <person name="Nazareth L."/>
            <person name="Ngo R."/>
            <person name="Nguyen L."/>
            <person name="Okwuonu G."/>
            <person name="Ongeri F."/>
            <person name="Patil S."/>
            <person name="Petrosino J."/>
            <person name="Pham C."/>
            <person name="Pham P."/>
            <person name="Pu L.-L."/>
            <person name="Puazo M."/>
            <person name="Raj R."/>
            <person name="Reid J."/>
            <person name="Rouhana J."/>
            <person name="Saada N."/>
            <person name="Shang Y."/>
            <person name="Simmons D."/>
            <person name="Thornton R."/>
            <person name="Warren J."/>
            <person name="Weissenberger G."/>
            <person name="Zhang J."/>
            <person name="Zhang L."/>
            <person name="Zhou C."/>
            <person name="Zhu D."/>
            <person name="Muzny D."/>
            <person name="Worley K."/>
            <person name="Gibbs R."/>
        </authorList>
    </citation>
    <scope>NUCLEOTIDE SEQUENCE [LARGE SCALE GENOMIC DNA]</scope>
    <source>
        <strain evidence="8 9">NAP08</strain>
    </source>
</reference>
<dbReference type="InterPro" id="IPR001460">
    <property type="entry name" value="PCN-bd_Tpept"/>
</dbReference>
<evidence type="ECO:0000256" key="3">
    <source>
        <dbReference type="ARBA" id="ARBA00023136"/>
    </source>
</evidence>
<gene>
    <name evidence="8" type="ORF">HMPREF0220_0269</name>
</gene>
<protein>
    <submittedName>
        <fullName evidence="8">Penicillin-binding protein, transpeptidase domain protein</fullName>
    </submittedName>
</protein>
<dbReference type="InterPro" id="IPR036138">
    <property type="entry name" value="PBP_dimer_sf"/>
</dbReference>
<dbReference type="GO" id="GO:0005886">
    <property type="term" value="C:plasma membrane"/>
    <property type="evidence" value="ECO:0007669"/>
    <property type="project" value="TreeGrafter"/>
</dbReference>
<evidence type="ECO:0000256" key="4">
    <source>
        <dbReference type="SAM" id="Phobius"/>
    </source>
</evidence>
<proteinExistence type="inferred from homology"/>
<dbReference type="InterPro" id="IPR032710">
    <property type="entry name" value="NTF2-like_dom_sf"/>
</dbReference>
<evidence type="ECO:0000256" key="2">
    <source>
        <dbReference type="ARBA" id="ARBA00007171"/>
    </source>
</evidence>
<comment type="similarity">
    <text evidence="2">Belongs to the transpeptidase family.</text>
</comment>
<feature type="domain" description="Penicillin-binding protein dimerisation" evidence="6">
    <location>
        <begin position="169"/>
        <end position="346"/>
    </location>
</feature>
<dbReference type="Pfam" id="PF00905">
    <property type="entry name" value="Transpeptidase"/>
    <property type="match status" value="1"/>
</dbReference>
<dbReference type="InterPro" id="IPR007887">
    <property type="entry name" value="MecA_N"/>
</dbReference>
<dbReference type="Gene3D" id="3.40.710.10">
    <property type="entry name" value="DD-peptidase/beta-lactamase superfamily"/>
    <property type="match status" value="1"/>
</dbReference>
<dbReference type="SUPFAM" id="SSF56601">
    <property type="entry name" value="beta-lactamase/transpeptidase-like"/>
    <property type="match status" value="1"/>
</dbReference>
<comment type="caution">
    <text evidence="8">The sequence shown here is derived from an EMBL/GenBank/DDBJ whole genome shotgun (WGS) entry which is preliminary data.</text>
</comment>
<evidence type="ECO:0000259" key="7">
    <source>
        <dbReference type="Pfam" id="PF05223"/>
    </source>
</evidence>
<evidence type="ECO:0000313" key="9">
    <source>
        <dbReference type="Proteomes" id="UP000003227"/>
    </source>
</evidence>
<name>D5Q037_CLODI</name>
<evidence type="ECO:0000256" key="1">
    <source>
        <dbReference type="ARBA" id="ARBA00004370"/>
    </source>
</evidence>
<dbReference type="EMBL" id="ADNX01000006">
    <property type="protein sequence ID" value="EFH08716.1"/>
    <property type="molecule type" value="Genomic_DNA"/>
</dbReference>
<dbReference type="HOGENOM" id="CLU_009289_5_2_9"/>
<dbReference type="GO" id="GO:0046677">
    <property type="term" value="P:response to antibiotic"/>
    <property type="evidence" value="ECO:0007669"/>
    <property type="project" value="InterPro"/>
</dbReference>
<dbReference type="Proteomes" id="UP000003227">
    <property type="component" value="Unassembled WGS sequence"/>
</dbReference>
<evidence type="ECO:0000259" key="5">
    <source>
        <dbReference type="Pfam" id="PF00905"/>
    </source>
</evidence>
<dbReference type="GO" id="GO:0071555">
    <property type="term" value="P:cell wall organization"/>
    <property type="evidence" value="ECO:0007669"/>
    <property type="project" value="TreeGrafter"/>
</dbReference>
<dbReference type="Pfam" id="PF05223">
    <property type="entry name" value="MecA_N"/>
    <property type="match status" value="1"/>
</dbReference>
<dbReference type="Gene3D" id="3.10.450.100">
    <property type="entry name" value="NTF2-like, domain 1"/>
    <property type="match status" value="1"/>
</dbReference>
<sequence>MIKVVYMRKNKKARKMIIFGFLMCLLIVIIVFLAKFILDGLNKNKPDEVFKQYMSFANKKQYEKMYDLLDEKSKSENKKEDFVLRNKKIYEGIDAHNISIKINDIKKNKNNDKLINYDSKMDTLAGEILFSNEVLLTRDRQKNYKIKWQSSVIFPELEEDNTVRVSKLKGKRGRILDRNGVMIAGQGLASMIGLVPGKMSDNIEDLKKLSTLLNVSVEQIEKKLNASWVKENSMVPIKTIEKIKENPDGTVKEEDKELQESLLSIPGVKISNTEVRVYPFGEKTGHLTGYVQNVNAEILKEKEGKRYNANSIIGKIGLESLLEDRIRGIDGYEIIIADRYGDKKETLVTEPKVDGEDVKLTMDSKLQSKLYDQMKNDKGCAVVMNPKTGEVLSLVSSPSYNPNEFILGMSEDRWNELNKNENKPMYNRFKARLCPGSSFKPVTAGIGITTGKINPNENFGHSGLSWQKDSSWGSYKVTTLKDYGNTVNMENALIYSDNIYFAKAALKIGEDVLSKELLKLGFDESMPFEFGLSSSKFGTDNKFETEIQLADTGYGQGKLLVNPVHMASIYSAFVNDGDMIKPHLEFKKNLQAEFWKKGVFSKEAVKIIRDDLLQVVESPNGTGHSAMIKGIRIAGKTGTAEIKASKDDVTGTELGWFNAFTVDGNNDKQYLAIAMIEDVKSRGGSHYVMPIVKSVFED</sequence>
<dbReference type="PANTHER" id="PTHR30627">
    <property type="entry name" value="PEPTIDOGLYCAN D,D-TRANSPEPTIDASE"/>
    <property type="match status" value="1"/>
</dbReference>
<dbReference type="Gene3D" id="3.30.1390.30">
    <property type="entry name" value="Penicillin-binding protein 2a, domain 3"/>
    <property type="match status" value="1"/>
</dbReference>
<dbReference type="InterPro" id="IPR005311">
    <property type="entry name" value="PBP_dimer"/>
</dbReference>
<comment type="subcellular location">
    <subcellularLocation>
        <location evidence="1">Membrane</location>
    </subcellularLocation>
</comment>
<dbReference type="PANTHER" id="PTHR30627:SF25">
    <property type="entry name" value="PENICILLIN-BINDING PROTEIN 3"/>
    <property type="match status" value="1"/>
</dbReference>
<dbReference type="InterPro" id="IPR050515">
    <property type="entry name" value="Beta-lactam/transpept"/>
</dbReference>
<dbReference type="SUPFAM" id="SSF54427">
    <property type="entry name" value="NTF2-like"/>
    <property type="match status" value="1"/>
</dbReference>
<feature type="domain" description="NTF2-like N-terminal transpeptidase" evidence="7">
    <location>
        <begin position="45"/>
        <end position="160"/>
    </location>
</feature>
<dbReference type="GO" id="GO:0071972">
    <property type="term" value="F:peptidoglycan L,D-transpeptidase activity"/>
    <property type="evidence" value="ECO:0007669"/>
    <property type="project" value="TreeGrafter"/>
</dbReference>
<keyword evidence="4" id="KW-1133">Transmembrane helix</keyword>
<accession>D5Q037</accession>
<dbReference type="SUPFAM" id="SSF56519">
    <property type="entry name" value="Penicillin binding protein dimerisation domain"/>
    <property type="match status" value="1"/>
</dbReference>
<keyword evidence="3 4" id="KW-0472">Membrane</keyword>
<dbReference type="GO" id="GO:0008658">
    <property type="term" value="F:penicillin binding"/>
    <property type="evidence" value="ECO:0007669"/>
    <property type="project" value="InterPro"/>
</dbReference>
<dbReference type="Gene3D" id="3.90.1310.10">
    <property type="entry name" value="Penicillin-binding protein 2a (Domain 2)"/>
    <property type="match status" value="1"/>
</dbReference>
<feature type="transmembrane region" description="Helical" evidence="4">
    <location>
        <begin position="16"/>
        <end position="38"/>
    </location>
</feature>
<organism evidence="8 9">
    <name type="scientific">Clostridioides difficile NAP08</name>
    <dbReference type="NCBI Taxonomy" id="525259"/>
    <lineage>
        <taxon>Bacteria</taxon>
        <taxon>Bacillati</taxon>
        <taxon>Bacillota</taxon>
        <taxon>Clostridia</taxon>
        <taxon>Peptostreptococcales</taxon>
        <taxon>Peptostreptococcaceae</taxon>
        <taxon>Clostridioides</taxon>
    </lineage>
</organism>
<evidence type="ECO:0000259" key="6">
    <source>
        <dbReference type="Pfam" id="PF03717"/>
    </source>
</evidence>
<keyword evidence="4" id="KW-0812">Transmembrane</keyword>
<feature type="domain" description="Penicillin-binding protein transpeptidase" evidence="5">
    <location>
        <begin position="379"/>
        <end position="696"/>
    </location>
</feature>